<proteinExistence type="predicted"/>
<organism evidence="2 3">
    <name type="scientific">Nitrolancea hollandica Lb</name>
    <dbReference type="NCBI Taxonomy" id="1129897"/>
    <lineage>
        <taxon>Bacteria</taxon>
        <taxon>Pseudomonadati</taxon>
        <taxon>Thermomicrobiota</taxon>
        <taxon>Thermomicrobia</taxon>
        <taxon>Sphaerobacterales</taxon>
        <taxon>Sphaerobacterineae</taxon>
        <taxon>Sphaerobacteraceae</taxon>
        <taxon>Nitrolancea</taxon>
    </lineage>
</organism>
<reference evidence="2 3" key="1">
    <citation type="journal article" date="2012" name="ISME J.">
        <title>Nitrification expanded: discovery, physiology and genomics of a nitrite-oxidizing bacterium from the phylum Chloroflexi.</title>
        <authorList>
            <person name="Sorokin D.Y."/>
            <person name="Lucker S."/>
            <person name="Vejmelkova D."/>
            <person name="Kostrikina N.A."/>
            <person name="Kleerebezem R."/>
            <person name="Rijpstra W.I."/>
            <person name="Damste J.S."/>
            <person name="Le Paslier D."/>
            <person name="Muyzer G."/>
            <person name="Wagner M."/>
            <person name="van Loosdrecht M.C."/>
            <person name="Daims H."/>
        </authorList>
    </citation>
    <scope>NUCLEOTIDE SEQUENCE [LARGE SCALE GENOMIC DNA]</scope>
    <source>
        <strain evidence="3">none</strain>
    </source>
</reference>
<gene>
    <name evidence="2" type="ORF">NITHO_4210011</name>
</gene>
<feature type="domain" description="ABM" evidence="1">
    <location>
        <begin position="4"/>
        <end position="65"/>
    </location>
</feature>
<protein>
    <recommendedName>
        <fullName evidence="1">ABM domain-containing protein</fullName>
    </recommendedName>
</protein>
<keyword evidence="3" id="KW-1185">Reference proteome</keyword>
<accession>I4EJS2</accession>
<dbReference type="Proteomes" id="UP000004221">
    <property type="component" value="Unassembled WGS sequence"/>
</dbReference>
<evidence type="ECO:0000259" key="1">
    <source>
        <dbReference type="Pfam" id="PF03992"/>
    </source>
</evidence>
<dbReference type="InterPro" id="IPR007138">
    <property type="entry name" value="ABM_dom"/>
</dbReference>
<name>I4EJS2_9BACT</name>
<evidence type="ECO:0000313" key="3">
    <source>
        <dbReference type="Proteomes" id="UP000004221"/>
    </source>
</evidence>
<dbReference type="SUPFAM" id="SSF54909">
    <property type="entry name" value="Dimeric alpha+beta barrel"/>
    <property type="match status" value="1"/>
</dbReference>
<evidence type="ECO:0000313" key="2">
    <source>
        <dbReference type="EMBL" id="CCF84934.1"/>
    </source>
</evidence>
<sequence>MLEAHVTPENWTILEQAYRNAIERGRPAQMLQSYLIQHVSDPTLWNIVALWSSREALDAYRRSVEIPEGLEVFRAAGVEPALSIFNVVAA</sequence>
<comment type="caution">
    <text evidence="2">The sequence shown here is derived from an EMBL/GenBank/DDBJ whole genome shotgun (WGS) entry which is preliminary data.</text>
</comment>
<dbReference type="InterPro" id="IPR011008">
    <property type="entry name" value="Dimeric_a/b-barrel"/>
</dbReference>
<dbReference type="Pfam" id="PF03992">
    <property type="entry name" value="ABM"/>
    <property type="match status" value="1"/>
</dbReference>
<dbReference type="EMBL" id="CAGS01000359">
    <property type="protein sequence ID" value="CCF84934.1"/>
    <property type="molecule type" value="Genomic_DNA"/>
</dbReference>
<dbReference type="AlphaFoldDB" id="I4EJS2"/>